<gene>
    <name evidence="4" type="ORF">A3D01_04655</name>
</gene>
<dbReference type="Proteomes" id="UP000177169">
    <property type="component" value="Unassembled WGS sequence"/>
</dbReference>
<evidence type="ECO:0000259" key="3">
    <source>
        <dbReference type="Pfam" id="PF09992"/>
    </source>
</evidence>
<proteinExistence type="predicted"/>
<feature type="domain" description="Phosphodiester glycosidase" evidence="3">
    <location>
        <begin position="231"/>
        <end position="400"/>
    </location>
</feature>
<evidence type="ECO:0000313" key="5">
    <source>
        <dbReference type="Proteomes" id="UP000177169"/>
    </source>
</evidence>
<keyword evidence="2" id="KW-0472">Membrane</keyword>
<protein>
    <recommendedName>
        <fullName evidence="3">Phosphodiester glycosidase domain-containing protein</fullName>
    </recommendedName>
</protein>
<reference evidence="4 5" key="1">
    <citation type="journal article" date="2016" name="Nat. Commun.">
        <title>Thousands of microbial genomes shed light on interconnected biogeochemical processes in an aquifer system.</title>
        <authorList>
            <person name="Anantharaman K."/>
            <person name="Brown C.T."/>
            <person name="Hug L.A."/>
            <person name="Sharon I."/>
            <person name="Castelle C.J."/>
            <person name="Probst A.J."/>
            <person name="Thomas B.C."/>
            <person name="Singh A."/>
            <person name="Wilkins M.J."/>
            <person name="Karaoz U."/>
            <person name="Brodie E.L."/>
            <person name="Williams K.H."/>
            <person name="Hubbard S.S."/>
            <person name="Banfield J.F."/>
        </authorList>
    </citation>
    <scope>NUCLEOTIDE SEQUENCE [LARGE SCALE GENOMIC DNA]</scope>
</reference>
<sequence>MKVILPKTKLNLPKFRWDKHIPIIIILLITLFSGIYFYQNKIVTLQGLISSLTQEKDRNLIELERIGKELDDLKNQDQVKRNDDLQKEIDNIEVTYKKAVVIYEDIIELRYKSKDISVIEKQFAEVLSKLAKKDYSGAQDSLNQIAEKINAEEEKLAASVTIPASTPQSNAPPGSGYSRQSVNVEGLGTYLVSIVAGDLSSTRVIVDTAADSDCSNDCPVLPLATYVSRTGAYAGVNGTYFCPAEYPSCAGKTNSYDLLVMNYKKTYFNSSNNVYSNNPAVIFGDGYIRFVSAVSQWGRDTSPNGVLSNYPLLVQNGNVVFGGDDDPKKGSKGARSFVANKGNIVYIGVVHSATVAESARALKTLGMENAINLDDGGSTALWSGGYKVGPGRNLPNVILFVKK</sequence>
<evidence type="ECO:0000256" key="1">
    <source>
        <dbReference type="SAM" id="Coils"/>
    </source>
</evidence>
<dbReference type="STRING" id="1802505.A3D01_04655"/>
<dbReference type="InterPro" id="IPR018711">
    <property type="entry name" value="NAGPA"/>
</dbReference>
<feature type="transmembrane region" description="Helical" evidence="2">
    <location>
        <begin position="21"/>
        <end position="38"/>
    </location>
</feature>
<keyword evidence="1" id="KW-0175">Coiled coil</keyword>
<dbReference type="EMBL" id="MGGR01000033">
    <property type="protein sequence ID" value="OGM32326.1"/>
    <property type="molecule type" value="Genomic_DNA"/>
</dbReference>
<comment type="caution">
    <text evidence="4">The sequence shown here is derived from an EMBL/GenBank/DDBJ whole genome shotgun (WGS) entry which is preliminary data.</text>
</comment>
<feature type="coiled-coil region" evidence="1">
    <location>
        <begin position="56"/>
        <end position="95"/>
    </location>
</feature>
<evidence type="ECO:0000313" key="4">
    <source>
        <dbReference type="EMBL" id="OGM32326.1"/>
    </source>
</evidence>
<keyword evidence="2" id="KW-1133">Transmembrane helix</keyword>
<name>A0A1F7YY90_9BACT</name>
<organism evidence="4 5">
    <name type="scientific">Candidatus Woesebacteria bacterium RIFCSPHIGHO2_02_FULL_39_13</name>
    <dbReference type="NCBI Taxonomy" id="1802505"/>
    <lineage>
        <taxon>Bacteria</taxon>
        <taxon>Candidatus Woeseibacteriota</taxon>
    </lineage>
</organism>
<keyword evidence="2" id="KW-0812">Transmembrane</keyword>
<dbReference type="Pfam" id="PF09992">
    <property type="entry name" value="NAGPA"/>
    <property type="match status" value="1"/>
</dbReference>
<accession>A0A1F7YY90</accession>
<evidence type="ECO:0000256" key="2">
    <source>
        <dbReference type="SAM" id="Phobius"/>
    </source>
</evidence>
<dbReference type="AlphaFoldDB" id="A0A1F7YY90"/>